<feature type="compositionally biased region" description="Low complexity" evidence="1">
    <location>
        <begin position="554"/>
        <end position="573"/>
    </location>
</feature>
<feature type="region of interest" description="Disordered" evidence="1">
    <location>
        <begin position="92"/>
        <end position="120"/>
    </location>
</feature>
<feature type="region of interest" description="Disordered" evidence="1">
    <location>
        <begin position="322"/>
        <end position="431"/>
    </location>
</feature>
<feature type="compositionally biased region" description="Low complexity" evidence="1">
    <location>
        <begin position="33"/>
        <end position="79"/>
    </location>
</feature>
<feature type="compositionally biased region" description="Low complexity" evidence="1">
    <location>
        <begin position="627"/>
        <end position="656"/>
    </location>
</feature>
<accession>A0A9P8A7E6</accession>
<evidence type="ECO:0000313" key="2">
    <source>
        <dbReference type="EMBL" id="KAG9325698.1"/>
    </source>
</evidence>
<feature type="compositionally biased region" description="Low complexity" evidence="1">
    <location>
        <begin position="388"/>
        <end position="404"/>
    </location>
</feature>
<feature type="compositionally biased region" description="Low complexity" evidence="1">
    <location>
        <begin position="515"/>
        <end position="546"/>
    </location>
</feature>
<name>A0A9P8A7E6_MORAP</name>
<gene>
    <name evidence="2" type="ORF">KVV02_006201</name>
</gene>
<feature type="region of interest" description="Disordered" evidence="1">
    <location>
        <begin position="477"/>
        <end position="496"/>
    </location>
</feature>
<reference evidence="2" key="1">
    <citation type="submission" date="2021-07" db="EMBL/GenBank/DDBJ databases">
        <title>Draft genome of Mortierella alpina, strain LL118, isolated from an aspen leaf litter sample.</title>
        <authorList>
            <person name="Yang S."/>
            <person name="Vinatzer B.A."/>
        </authorList>
    </citation>
    <scope>NUCLEOTIDE SEQUENCE</scope>
    <source>
        <strain evidence="2">LL118</strain>
    </source>
</reference>
<feature type="compositionally biased region" description="Polar residues" evidence="1">
    <location>
        <begin position="483"/>
        <end position="493"/>
    </location>
</feature>
<organism evidence="2 3">
    <name type="scientific">Mortierella alpina</name>
    <name type="common">Oleaginous fungus</name>
    <name type="synonym">Mortierella renispora</name>
    <dbReference type="NCBI Taxonomy" id="64518"/>
    <lineage>
        <taxon>Eukaryota</taxon>
        <taxon>Fungi</taxon>
        <taxon>Fungi incertae sedis</taxon>
        <taxon>Mucoromycota</taxon>
        <taxon>Mortierellomycotina</taxon>
        <taxon>Mortierellomycetes</taxon>
        <taxon>Mortierellales</taxon>
        <taxon>Mortierellaceae</taxon>
        <taxon>Mortierella</taxon>
    </lineage>
</organism>
<feature type="region of interest" description="Disordered" evidence="1">
    <location>
        <begin position="515"/>
        <end position="681"/>
    </location>
</feature>
<feature type="compositionally biased region" description="Polar residues" evidence="1">
    <location>
        <begin position="410"/>
        <end position="431"/>
    </location>
</feature>
<proteinExistence type="predicted"/>
<evidence type="ECO:0000313" key="3">
    <source>
        <dbReference type="Proteomes" id="UP000717515"/>
    </source>
</evidence>
<evidence type="ECO:0000256" key="1">
    <source>
        <dbReference type="SAM" id="MobiDB-lite"/>
    </source>
</evidence>
<comment type="caution">
    <text evidence="2">The sequence shown here is derived from an EMBL/GenBank/DDBJ whole genome shotgun (WGS) entry which is preliminary data.</text>
</comment>
<sequence length="769" mass="82643">MSFNFDNSSFNLHQAGLELSLSDFAFDPSQATQVQQHLQQQHQQHQQQQQQQQQQHHQQQQHQQLQQQHQQKQLQQQEQRQLQNLLLHDDPSQNLSAENQTQRQQIMNNEPPSTSSSYEFTPSMTADMMASISASASTTPLFQSHPDKIAKSSGANLNTTSLQQQLQQQHRQQQLFLQQQQQRQQQQLLQQQQQQLQQFPQTQTQVSKEGTRQQLLTPAGSEYYTSDYTQYMSPLGIQPMTTSEATVDVSDQFEEEDEVQFTPLISPAMTPSHPYSNVAAPMSTSNEIFSPLTSPALQPHRTSQIDYLSFSGPGFSSLPIQFQQAHQRRNTVERDGANGQQSTSHSRSMSGVSGGGGPVRTAVPKSSPAMRPMISHPISPTGLRKQNTSAPSRSRSSSTLAPLSPMAIQFPTSNGRPTPSPIMTGTSQPQALQTTSLAHSQPSPSPLLVTNMNHLSMMPPSPAPFVLPASSMIPLKDSPMTLPMQQSQGQVQAPRQLRISQPVQVQQQQQLQVVQLQPQQRQSPPAAPQSAQSSQAPSSSAPLTQANTTDMIMGSDSQQGSSTPSSGNGTPKSALAPVTPASLMNLTSSEATPTSSPKVGANNVKSKSLMANKSNQNGTRAAGKEIAAAGTKSGATSASSSTASSSSTPSNSGPSKRALGRRHVSGTGATAGPLAPRTPGTTAILAPMPPPSAGFSSLISPALKPTLMPQPPLHRGSISGQAVLVSPRVQPLLVSPSLKPWLPGVSTSEAMARLASKSNYQNILDGDHT</sequence>
<feature type="region of interest" description="Disordered" evidence="1">
    <location>
        <begin position="32"/>
        <end position="79"/>
    </location>
</feature>
<protein>
    <submittedName>
        <fullName evidence="2">Uncharacterized protein</fullName>
    </submittedName>
</protein>
<dbReference type="Proteomes" id="UP000717515">
    <property type="component" value="Unassembled WGS sequence"/>
</dbReference>
<feature type="compositionally biased region" description="Polar residues" evidence="1">
    <location>
        <begin position="582"/>
        <end position="619"/>
    </location>
</feature>
<dbReference type="EMBL" id="JAIFTL010000034">
    <property type="protein sequence ID" value="KAG9325698.1"/>
    <property type="molecule type" value="Genomic_DNA"/>
</dbReference>
<feature type="compositionally biased region" description="Low complexity" evidence="1">
    <location>
        <begin position="342"/>
        <end position="351"/>
    </location>
</feature>
<dbReference type="AlphaFoldDB" id="A0A9P8A7E6"/>